<dbReference type="InterPro" id="IPR021898">
    <property type="entry name" value="DUF3509"/>
</dbReference>
<reference evidence="1 3" key="1">
    <citation type="submission" date="2020-01" db="EMBL/GenBank/DDBJ databases">
        <title>Complete Genome Sequence of Pseudomonas putida Strain TS312, Harboring the HdtS type N-acyl-homoserine Lactone Synthase, Isolated from a Paper Mill.</title>
        <authorList>
            <person name="Hosoe A."/>
            <person name="Suenaga T."/>
            <person name="Sugi T."/>
            <person name="Izumi T."/>
            <person name="Nagai N."/>
            <person name="Terada A."/>
        </authorList>
    </citation>
    <scope>NUCLEOTIDE SEQUENCE [LARGE SCALE GENOMIC DNA]</scope>
    <source>
        <strain evidence="1 3">TS312</strain>
    </source>
</reference>
<gene>
    <name evidence="1" type="ORF">PPTS312_18570</name>
    <name evidence="2" type="ORF">PPUN14671_07570</name>
</gene>
<evidence type="ECO:0008006" key="5">
    <source>
        <dbReference type="Google" id="ProtNLM"/>
    </source>
</evidence>
<evidence type="ECO:0000313" key="4">
    <source>
        <dbReference type="Proteomes" id="UP001161257"/>
    </source>
</evidence>
<dbReference type="EMBL" id="AP022324">
    <property type="protein sequence ID" value="BBU43942.1"/>
    <property type="molecule type" value="Genomic_DNA"/>
</dbReference>
<dbReference type="OrthoDB" id="6891826at2"/>
<proteinExistence type="predicted"/>
<protein>
    <recommendedName>
        <fullName evidence="5">DUF3509 domain-containing protein</fullName>
    </recommendedName>
</protein>
<dbReference type="AlphaFoldDB" id="A0A0P7CWY6"/>
<dbReference type="RefSeq" id="WP_016715071.1">
    <property type="nucleotide sequence ID" value="NZ_AP022324.1"/>
</dbReference>
<dbReference type="EMBL" id="BSKJ01000001">
    <property type="protein sequence ID" value="GLO33924.1"/>
    <property type="molecule type" value="Genomic_DNA"/>
</dbReference>
<evidence type="ECO:0000313" key="2">
    <source>
        <dbReference type="EMBL" id="GLO33924.1"/>
    </source>
</evidence>
<dbReference type="GeneID" id="83668669"/>
<evidence type="ECO:0000313" key="3">
    <source>
        <dbReference type="Proteomes" id="UP000464661"/>
    </source>
</evidence>
<accession>A0A0P7CWY6</accession>
<reference evidence="2" key="2">
    <citation type="submission" date="2023-01" db="EMBL/GenBank/DDBJ databases">
        <title>Whole-genome sequence of Pseudomonas putida NBRC 14671.</title>
        <authorList>
            <person name="Morohoshi T."/>
            <person name="Someya N."/>
        </authorList>
    </citation>
    <scope>NUCLEOTIDE SEQUENCE</scope>
    <source>
        <strain evidence="2">NBRC 14671</strain>
    </source>
</reference>
<dbReference type="Pfam" id="PF12021">
    <property type="entry name" value="DUF3509"/>
    <property type="match status" value="1"/>
</dbReference>
<sequence length="90" mass="10122">MDLIQQKFVSVFSAYQVNTQARPDGGVLLTLRAADGKVTRRVLTYAQLHSAEQLSWAISAIRRDLAEQASELPVISMLQSQQRFALPTYR</sequence>
<evidence type="ECO:0000313" key="1">
    <source>
        <dbReference type="EMBL" id="BBU43942.1"/>
    </source>
</evidence>
<organism evidence="2 4">
    <name type="scientific">Pseudomonas putida</name>
    <name type="common">Arthrobacter siderocapsulatus</name>
    <dbReference type="NCBI Taxonomy" id="303"/>
    <lineage>
        <taxon>Bacteria</taxon>
        <taxon>Pseudomonadati</taxon>
        <taxon>Pseudomonadota</taxon>
        <taxon>Gammaproteobacteria</taxon>
        <taxon>Pseudomonadales</taxon>
        <taxon>Pseudomonadaceae</taxon>
        <taxon>Pseudomonas</taxon>
    </lineage>
</organism>
<name>A0A0P7CWY6_PSEPU</name>
<dbReference type="Proteomes" id="UP001161257">
    <property type="component" value="Unassembled WGS sequence"/>
</dbReference>
<dbReference type="Proteomes" id="UP000464661">
    <property type="component" value="Chromosome"/>
</dbReference>